<dbReference type="GO" id="GO:0016787">
    <property type="term" value="F:hydrolase activity"/>
    <property type="evidence" value="ECO:0007669"/>
    <property type="project" value="UniProtKB-KW"/>
</dbReference>
<keyword evidence="2" id="KW-0378">Hydrolase</keyword>
<dbReference type="STRING" id="909613.UO65_1067"/>
<organism evidence="2 3">
    <name type="scientific">Actinokineospora spheciospongiae</name>
    <dbReference type="NCBI Taxonomy" id="909613"/>
    <lineage>
        <taxon>Bacteria</taxon>
        <taxon>Bacillati</taxon>
        <taxon>Actinomycetota</taxon>
        <taxon>Actinomycetes</taxon>
        <taxon>Pseudonocardiales</taxon>
        <taxon>Pseudonocardiaceae</taxon>
        <taxon>Actinokineospora</taxon>
    </lineage>
</organism>
<accession>W7ITD5</accession>
<dbReference type="PANTHER" id="PTHR43433:SF1">
    <property type="entry name" value="BLL5160 PROTEIN"/>
    <property type="match status" value="1"/>
</dbReference>
<dbReference type="RefSeq" id="WP_035279285.1">
    <property type="nucleotide sequence ID" value="NZ_AYXG01000042.1"/>
</dbReference>
<name>W7ITD5_9PSEU</name>
<feature type="domain" description="AB hydrolase-1" evidence="1">
    <location>
        <begin position="26"/>
        <end position="280"/>
    </location>
</feature>
<gene>
    <name evidence="2" type="ORF">UO65_1067</name>
</gene>
<dbReference type="InterPro" id="IPR000073">
    <property type="entry name" value="AB_hydrolase_1"/>
</dbReference>
<evidence type="ECO:0000259" key="1">
    <source>
        <dbReference type="Pfam" id="PF12697"/>
    </source>
</evidence>
<sequence length="297" mass="31770">MSELVTSDGVRLNVVVEGPAHAPVTLVLLHGWTLDHTSWDEAVARLSGHRIVRFDLRGHGDSASAPHGSASIDRLADDLAEVVAAVAPTGPLVLGGHSMGGMTLMALAERHPRLITERVAGVAFVATTSGGLSRLTLGLPRWVAAPVLFGEKLVNLGLARARRPSLLHRRLAGFARPGVRWLLFGRKPRPEHIAATAAQVGRCNPANMVGFRSSLNEHERLPALAVYRGVRAVVLSGGRDRLCSVADGRTIADALPDAELAVYPEAGHMLNYERVDEVASRLARLLDTAELPRRVTA</sequence>
<evidence type="ECO:0000313" key="3">
    <source>
        <dbReference type="Proteomes" id="UP000019277"/>
    </source>
</evidence>
<dbReference type="OrthoDB" id="5422338at2"/>
<dbReference type="Gene3D" id="3.40.50.1820">
    <property type="entry name" value="alpha/beta hydrolase"/>
    <property type="match status" value="1"/>
</dbReference>
<protein>
    <submittedName>
        <fullName evidence="2">Putative hydrolase</fullName>
    </submittedName>
</protein>
<dbReference type="AlphaFoldDB" id="W7ITD5"/>
<dbReference type="eggNOG" id="COG2267">
    <property type="taxonomic scope" value="Bacteria"/>
</dbReference>
<dbReference type="InterPro" id="IPR050471">
    <property type="entry name" value="AB_hydrolase"/>
</dbReference>
<dbReference type="SUPFAM" id="SSF53474">
    <property type="entry name" value="alpha/beta-Hydrolases"/>
    <property type="match status" value="1"/>
</dbReference>
<comment type="caution">
    <text evidence="2">The sequence shown here is derived from an EMBL/GenBank/DDBJ whole genome shotgun (WGS) entry which is preliminary data.</text>
</comment>
<proteinExistence type="predicted"/>
<evidence type="ECO:0000313" key="2">
    <source>
        <dbReference type="EMBL" id="EWC63613.1"/>
    </source>
</evidence>
<dbReference type="EMBL" id="AYXG01000042">
    <property type="protein sequence ID" value="EWC63613.1"/>
    <property type="molecule type" value="Genomic_DNA"/>
</dbReference>
<dbReference type="PATRIC" id="fig|909613.9.peg.1082"/>
<dbReference type="Pfam" id="PF12697">
    <property type="entry name" value="Abhydrolase_6"/>
    <property type="match status" value="1"/>
</dbReference>
<dbReference type="PANTHER" id="PTHR43433">
    <property type="entry name" value="HYDROLASE, ALPHA/BETA FOLD FAMILY PROTEIN"/>
    <property type="match status" value="1"/>
</dbReference>
<reference evidence="2 3" key="1">
    <citation type="journal article" date="2014" name="Genome Announc.">
        <title>Draft Genome Sequence of the Antitrypanosomally Active Sponge-Associated Bacterium Actinokineospora sp. Strain EG49.</title>
        <authorList>
            <person name="Harjes J."/>
            <person name="Ryu T."/>
            <person name="Abdelmohsen U.R."/>
            <person name="Moitinho-Silva L."/>
            <person name="Horn H."/>
            <person name="Ravasi T."/>
            <person name="Hentschel U."/>
        </authorList>
    </citation>
    <scope>NUCLEOTIDE SEQUENCE [LARGE SCALE GENOMIC DNA]</scope>
    <source>
        <strain evidence="2 3">EG49</strain>
    </source>
</reference>
<dbReference type="Proteomes" id="UP000019277">
    <property type="component" value="Unassembled WGS sequence"/>
</dbReference>
<keyword evidence="3" id="KW-1185">Reference proteome</keyword>
<accession>A0A8E3BI34</accession>
<dbReference type="InterPro" id="IPR029058">
    <property type="entry name" value="AB_hydrolase_fold"/>
</dbReference>